<dbReference type="AlphaFoldDB" id="A0AAU9IFS6"/>
<evidence type="ECO:0000259" key="1">
    <source>
        <dbReference type="PROSITE" id="PS50174"/>
    </source>
</evidence>
<evidence type="ECO:0000313" key="2">
    <source>
        <dbReference type="EMBL" id="CAG9310614.1"/>
    </source>
</evidence>
<keyword evidence="3" id="KW-1185">Reference proteome</keyword>
<gene>
    <name evidence="2" type="ORF">BSTOLATCC_MIC1456</name>
</gene>
<proteinExistence type="predicted"/>
<accession>A0AAU9IFS6</accession>
<sequence length="101" mass="11720">MSRKYLDRLTEGSMVSSEKVKSKFGEKMLKKMGWKEGEGLGKNKTGEVEPIQVRKRKENLGVGGEATTKPKWNHNWWEELFNDTVKNIKVDIPRKRIKVES</sequence>
<organism evidence="2 3">
    <name type="scientific">Blepharisma stoltei</name>
    <dbReference type="NCBI Taxonomy" id="1481888"/>
    <lineage>
        <taxon>Eukaryota</taxon>
        <taxon>Sar</taxon>
        <taxon>Alveolata</taxon>
        <taxon>Ciliophora</taxon>
        <taxon>Postciliodesmatophora</taxon>
        <taxon>Heterotrichea</taxon>
        <taxon>Heterotrichida</taxon>
        <taxon>Blepharismidae</taxon>
        <taxon>Blepharisma</taxon>
    </lineage>
</organism>
<dbReference type="Proteomes" id="UP001162131">
    <property type="component" value="Unassembled WGS sequence"/>
</dbReference>
<evidence type="ECO:0000313" key="3">
    <source>
        <dbReference type="Proteomes" id="UP001162131"/>
    </source>
</evidence>
<dbReference type="InterPro" id="IPR050656">
    <property type="entry name" value="PINX1"/>
</dbReference>
<dbReference type="PANTHER" id="PTHR23149">
    <property type="entry name" value="G PATCH DOMAIN CONTAINING PROTEIN"/>
    <property type="match status" value="1"/>
</dbReference>
<dbReference type="SMART" id="SM00443">
    <property type="entry name" value="G_patch"/>
    <property type="match status" value="1"/>
</dbReference>
<dbReference type="EMBL" id="CAJZBQ010000002">
    <property type="protein sequence ID" value="CAG9310614.1"/>
    <property type="molecule type" value="Genomic_DNA"/>
</dbReference>
<dbReference type="GO" id="GO:0003676">
    <property type="term" value="F:nucleic acid binding"/>
    <property type="evidence" value="ECO:0007669"/>
    <property type="project" value="InterPro"/>
</dbReference>
<dbReference type="PROSITE" id="PS50174">
    <property type="entry name" value="G_PATCH"/>
    <property type="match status" value="1"/>
</dbReference>
<protein>
    <recommendedName>
        <fullName evidence="1">G-patch domain-containing protein</fullName>
    </recommendedName>
</protein>
<name>A0AAU9IFS6_9CILI</name>
<dbReference type="InterPro" id="IPR000467">
    <property type="entry name" value="G_patch_dom"/>
</dbReference>
<dbReference type="Pfam" id="PF01585">
    <property type="entry name" value="G-patch"/>
    <property type="match status" value="1"/>
</dbReference>
<comment type="caution">
    <text evidence="2">The sequence shown here is derived from an EMBL/GenBank/DDBJ whole genome shotgun (WGS) entry which is preliminary data.</text>
</comment>
<feature type="domain" description="G-patch" evidence="1">
    <location>
        <begin position="21"/>
        <end position="67"/>
    </location>
</feature>
<reference evidence="2" key="1">
    <citation type="submission" date="2021-09" db="EMBL/GenBank/DDBJ databases">
        <authorList>
            <consortium name="AG Swart"/>
            <person name="Singh M."/>
            <person name="Singh A."/>
            <person name="Seah K."/>
            <person name="Emmerich C."/>
        </authorList>
    </citation>
    <scope>NUCLEOTIDE SEQUENCE</scope>
    <source>
        <strain evidence="2">ATCC30299</strain>
    </source>
</reference>